<gene>
    <name evidence="8" type="ORF">CLV80_10587</name>
</gene>
<comment type="subunit">
    <text evidence="4">The basal body constitutes a major portion of the flagellar organelle and consists of five rings (E,L,P,S, and M) mounted on a central rod. The rod consists of about 26 subunits of FlgG in the distal portion, and FlgB, FlgC and FlgF are thought to build up the proximal portion of the rod with about 6 subunits each.</text>
</comment>
<dbReference type="PROSITE" id="PS00588">
    <property type="entry name" value="FLAGELLA_BB_ROD"/>
    <property type="match status" value="1"/>
</dbReference>
<dbReference type="InterPro" id="IPR037925">
    <property type="entry name" value="FlgE/F/G-like"/>
</dbReference>
<feature type="domain" description="Flagellar hook protein FlgE/F/G-like D1" evidence="7">
    <location>
        <begin position="82"/>
        <end position="148"/>
    </location>
</feature>
<feature type="domain" description="Flagellar basal-body/hook protein C-terminal" evidence="6">
    <location>
        <begin position="191"/>
        <end position="219"/>
    </location>
</feature>
<dbReference type="NCBIfam" id="NF009332">
    <property type="entry name" value="PRK12690.1"/>
    <property type="match status" value="1"/>
</dbReference>
<dbReference type="InterPro" id="IPR001444">
    <property type="entry name" value="Flag_bb_rod_N"/>
</dbReference>
<proteinExistence type="inferred from homology"/>
<evidence type="ECO:0000256" key="2">
    <source>
        <dbReference type="ARBA" id="ARBA00009677"/>
    </source>
</evidence>
<feature type="domain" description="Flagellar basal body rod protein N-terminal" evidence="5">
    <location>
        <begin position="16"/>
        <end position="35"/>
    </location>
</feature>
<protein>
    <recommendedName>
        <fullName evidence="4">Flagellar basal-body rod protein FlgF</fullName>
    </recommendedName>
</protein>
<evidence type="ECO:0000313" key="8">
    <source>
        <dbReference type="EMBL" id="PRY77604.1"/>
    </source>
</evidence>
<keyword evidence="8" id="KW-0966">Cell projection</keyword>
<evidence type="ECO:0000259" key="6">
    <source>
        <dbReference type="Pfam" id="PF06429"/>
    </source>
</evidence>
<dbReference type="Pfam" id="PF00460">
    <property type="entry name" value="Flg_bb_rod"/>
    <property type="match status" value="1"/>
</dbReference>
<sequence>MDNASYTALTRQLGLMNEMQVLANNIANASTTGFRAEEVMFSEHVKALGPDTASLSMATANVRDTVMTQGSLTQTGGTFDLAIEGDGFFLVETPNGQRLTRAGAFGPNENGDLVTPDGYPVLDAGGAPMFVPQGVGRVGIGADGTISAGGQPIGQVGIFSPTDPNQMTRESGVLFDAAGGFEPVPDGRMLQGYLEESNVNPILQVSRMIEVQRAYEMGQGFLDKEHERIRGVIQSIR</sequence>
<dbReference type="InterPro" id="IPR012836">
    <property type="entry name" value="FlgF"/>
</dbReference>
<dbReference type="AlphaFoldDB" id="A0A2T0VZ08"/>
<keyword evidence="9" id="KW-1185">Reference proteome</keyword>
<dbReference type="InterPro" id="IPR053967">
    <property type="entry name" value="LlgE_F_G-like_D1"/>
</dbReference>
<dbReference type="GO" id="GO:0071978">
    <property type="term" value="P:bacterial-type flagellum-dependent swarming motility"/>
    <property type="evidence" value="ECO:0007669"/>
    <property type="project" value="TreeGrafter"/>
</dbReference>
<dbReference type="NCBIfam" id="TIGR02490">
    <property type="entry name" value="flgF"/>
    <property type="match status" value="1"/>
</dbReference>
<dbReference type="NCBIfam" id="TIGR03506">
    <property type="entry name" value="FlgEFG_subfam"/>
    <property type="match status" value="1"/>
</dbReference>
<name>A0A2T0VZ08_9RHOB</name>
<dbReference type="Pfam" id="PF06429">
    <property type="entry name" value="Flg_bbr_C"/>
    <property type="match status" value="1"/>
</dbReference>
<evidence type="ECO:0000259" key="7">
    <source>
        <dbReference type="Pfam" id="PF22692"/>
    </source>
</evidence>
<dbReference type="PANTHER" id="PTHR30435">
    <property type="entry name" value="FLAGELLAR PROTEIN"/>
    <property type="match status" value="1"/>
</dbReference>
<dbReference type="InterPro" id="IPR020013">
    <property type="entry name" value="Flagellar_FlgE/F/G"/>
</dbReference>
<comment type="similarity">
    <text evidence="2 4">Belongs to the flagella basal body rod proteins family.</text>
</comment>
<evidence type="ECO:0000256" key="1">
    <source>
        <dbReference type="ARBA" id="ARBA00004117"/>
    </source>
</evidence>
<reference evidence="8 9" key="1">
    <citation type="submission" date="2018-03" db="EMBL/GenBank/DDBJ databases">
        <title>Genomic Encyclopedia of Archaeal and Bacterial Type Strains, Phase II (KMG-II): from individual species to whole genera.</title>
        <authorList>
            <person name="Goeker M."/>
        </authorList>
    </citation>
    <scope>NUCLEOTIDE SEQUENCE [LARGE SCALE GENOMIC DNA]</scope>
    <source>
        <strain evidence="8 9">DSM 101533</strain>
    </source>
</reference>
<dbReference type="InterPro" id="IPR019776">
    <property type="entry name" value="Flagellar_basal_body_rod_CS"/>
</dbReference>
<keyword evidence="8" id="KW-0969">Cilium</keyword>
<keyword evidence="3 4" id="KW-0975">Bacterial flagellum</keyword>
<comment type="subcellular location">
    <subcellularLocation>
        <location evidence="1 4">Bacterial flagellum basal body</location>
    </subcellularLocation>
</comment>
<dbReference type="PANTHER" id="PTHR30435:SF19">
    <property type="entry name" value="FLAGELLAR BASAL-BODY ROD PROTEIN FLGG"/>
    <property type="match status" value="1"/>
</dbReference>
<dbReference type="RefSeq" id="WP_106357131.1">
    <property type="nucleotide sequence ID" value="NZ_PVTP01000005.1"/>
</dbReference>
<dbReference type="OrthoDB" id="9804559at2"/>
<comment type="caution">
    <text evidence="8">The sequence shown here is derived from an EMBL/GenBank/DDBJ whole genome shotgun (WGS) entry which is preliminary data.</text>
</comment>
<dbReference type="GO" id="GO:0030694">
    <property type="term" value="C:bacterial-type flagellum basal body, rod"/>
    <property type="evidence" value="ECO:0007669"/>
    <property type="project" value="UniProtKB-UniRule"/>
</dbReference>
<dbReference type="InterPro" id="IPR010930">
    <property type="entry name" value="Flg_bb/hook_C_dom"/>
</dbReference>
<evidence type="ECO:0000256" key="4">
    <source>
        <dbReference type="RuleBase" id="RU362116"/>
    </source>
</evidence>
<dbReference type="SUPFAM" id="SSF117143">
    <property type="entry name" value="Flagellar hook protein flgE"/>
    <property type="match status" value="1"/>
</dbReference>
<dbReference type="Pfam" id="PF22692">
    <property type="entry name" value="LlgE_F_G_D1"/>
    <property type="match status" value="1"/>
</dbReference>
<evidence type="ECO:0000259" key="5">
    <source>
        <dbReference type="Pfam" id="PF00460"/>
    </source>
</evidence>
<organism evidence="8 9">
    <name type="scientific">Yoonia maritima</name>
    <dbReference type="NCBI Taxonomy" id="1435347"/>
    <lineage>
        <taxon>Bacteria</taxon>
        <taxon>Pseudomonadati</taxon>
        <taxon>Pseudomonadota</taxon>
        <taxon>Alphaproteobacteria</taxon>
        <taxon>Rhodobacterales</taxon>
        <taxon>Paracoccaceae</taxon>
        <taxon>Yoonia</taxon>
    </lineage>
</organism>
<dbReference type="EMBL" id="PVTP01000005">
    <property type="protein sequence ID" value="PRY77604.1"/>
    <property type="molecule type" value="Genomic_DNA"/>
</dbReference>
<keyword evidence="8" id="KW-0282">Flagellum</keyword>
<dbReference type="Proteomes" id="UP000238007">
    <property type="component" value="Unassembled WGS sequence"/>
</dbReference>
<evidence type="ECO:0000313" key="9">
    <source>
        <dbReference type="Proteomes" id="UP000238007"/>
    </source>
</evidence>
<evidence type="ECO:0000256" key="3">
    <source>
        <dbReference type="ARBA" id="ARBA00023143"/>
    </source>
</evidence>
<accession>A0A2T0VZ08</accession>